<dbReference type="Pfam" id="PF12796">
    <property type="entry name" value="Ank_2"/>
    <property type="match status" value="2"/>
</dbReference>
<dbReference type="InterPro" id="IPR036770">
    <property type="entry name" value="Ankyrin_rpt-contain_sf"/>
</dbReference>
<sequence>MCWCSYLQFEFGTGSMGKFFAAAQNCDDAEVNALINSGVNTNIADENGKNALHRAAEHGCLKVVDILIKNGANVNAIADNQITALALVASNGTEIVDLLVKNGADVNLNAPIITLIQSHKDDVAIQLIKNGADVNIRHGVERPIYPLNTAALFPQCTENIVEQLVNAGANLNIVGQLGRSPLIEAINDGYDSIAELYIKNGADVNHTDDFGYTPLFLAALK</sequence>
<dbReference type="PRINTS" id="PR01415">
    <property type="entry name" value="ANKYRIN"/>
</dbReference>
<feature type="repeat" description="ANK" evidence="3">
    <location>
        <begin position="177"/>
        <end position="209"/>
    </location>
</feature>
<dbReference type="OrthoDB" id="8195621at2759"/>
<keyword evidence="1" id="KW-0677">Repeat</keyword>
<dbReference type="Proteomes" id="UP001151699">
    <property type="component" value="Chromosome A"/>
</dbReference>
<dbReference type="PROSITE" id="PS50297">
    <property type="entry name" value="ANK_REP_REGION"/>
    <property type="match status" value="2"/>
</dbReference>
<dbReference type="InterPro" id="IPR002110">
    <property type="entry name" value="Ankyrin_rpt"/>
</dbReference>
<dbReference type="SUPFAM" id="SSF48403">
    <property type="entry name" value="Ankyrin repeat"/>
    <property type="match status" value="1"/>
</dbReference>
<proteinExistence type="predicted"/>
<dbReference type="AlphaFoldDB" id="A0A9Q0N7K2"/>
<reference evidence="4" key="1">
    <citation type="submission" date="2022-07" db="EMBL/GenBank/DDBJ databases">
        <authorList>
            <person name="Trinca V."/>
            <person name="Uliana J.V.C."/>
            <person name="Torres T.T."/>
            <person name="Ward R.J."/>
            <person name="Monesi N."/>
        </authorList>
    </citation>
    <scope>NUCLEOTIDE SEQUENCE</scope>
    <source>
        <strain evidence="4">HSMRA1968</strain>
        <tissue evidence="4">Whole embryos</tissue>
    </source>
</reference>
<protein>
    <submittedName>
        <fullName evidence="4">Ankyrin repeat protein</fullName>
    </submittedName>
</protein>
<evidence type="ECO:0000256" key="1">
    <source>
        <dbReference type="ARBA" id="ARBA00022737"/>
    </source>
</evidence>
<dbReference type="Gene3D" id="1.25.40.20">
    <property type="entry name" value="Ankyrin repeat-containing domain"/>
    <property type="match status" value="2"/>
</dbReference>
<comment type="caution">
    <text evidence="4">The sequence shown here is derived from an EMBL/GenBank/DDBJ whole genome shotgun (WGS) entry which is preliminary data.</text>
</comment>
<organism evidence="4 5">
    <name type="scientific">Pseudolycoriella hygida</name>
    <dbReference type="NCBI Taxonomy" id="35572"/>
    <lineage>
        <taxon>Eukaryota</taxon>
        <taxon>Metazoa</taxon>
        <taxon>Ecdysozoa</taxon>
        <taxon>Arthropoda</taxon>
        <taxon>Hexapoda</taxon>
        <taxon>Insecta</taxon>
        <taxon>Pterygota</taxon>
        <taxon>Neoptera</taxon>
        <taxon>Endopterygota</taxon>
        <taxon>Diptera</taxon>
        <taxon>Nematocera</taxon>
        <taxon>Sciaroidea</taxon>
        <taxon>Sciaridae</taxon>
        <taxon>Pseudolycoriella</taxon>
    </lineage>
</organism>
<keyword evidence="2 3" id="KW-0040">ANK repeat</keyword>
<feature type="non-terminal residue" evidence="4">
    <location>
        <position position="1"/>
    </location>
</feature>
<dbReference type="PROSITE" id="PS50088">
    <property type="entry name" value="ANK_REPEAT"/>
    <property type="match status" value="2"/>
</dbReference>
<gene>
    <name evidence="4" type="ORF">Bhyg_00470</name>
</gene>
<dbReference type="PANTHER" id="PTHR24171">
    <property type="entry name" value="ANKYRIN REPEAT DOMAIN-CONTAINING PROTEIN 39-RELATED"/>
    <property type="match status" value="1"/>
</dbReference>
<dbReference type="EMBL" id="WJQU01000001">
    <property type="protein sequence ID" value="KAJ6645266.1"/>
    <property type="molecule type" value="Genomic_DNA"/>
</dbReference>
<dbReference type="SMART" id="SM00248">
    <property type="entry name" value="ANK"/>
    <property type="match status" value="4"/>
</dbReference>
<name>A0A9Q0N7K2_9DIPT</name>
<feature type="repeat" description="ANK" evidence="3">
    <location>
        <begin position="47"/>
        <end position="79"/>
    </location>
</feature>
<keyword evidence="5" id="KW-1185">Reference proteome</keyword>
<evidence type="ECO:0000256" key="2">
    <source>
        <dbReference type="ARBA" id="ARBA00023043"/>
    </source>
</evidence>
<evidence type="ECO:0000313" key="4">
    <source>
        <dbReference type="EMBL" id="KAJ6645266.1"/>
    </source>
</evidence>
<evidence type="ECO:0000256" key="3">
    <source>
        <dbReference type="PROSITE-ProRule" id="PRU00023"/>
    </source>
</evidence>
<evidence type="ECO:0000313" key="5">
    <source>
        <dbReference type="Proteomes" id="UP001151699"/>
    </source>
</evidence>
<accession>A0A9Q0N7K2</accession>
<dbReference type="Pfam" id="PF00023">
    <property type="entry name" value="Ank"/>
    <property type="match status" value="1"/>
</dbReference>